<sequence length="380" mass="44004">ERTELRTFFAYNDTTKVEEILSMITEEVEKVEFLRRYVSKSREGSTKKRRIEESQKPYIASDRHSVKLPSQIINILNSSEFVPEPRTKFTAVLQNLEVGQNITLLNFGQEPKHFALGYQRKKLFVTNQIIDMWSLLSKDDGNSIKRVLLEPMGVEKSYLAFFLAAKAYSKGWLMLYISDAAELIKPSMEMASKEICKRFLAINKDILTANELKGLVEFVSEDDVFVTCTSLIWDLLKQKDRKTLLVVDEHGVLFNLDPPVPDRLIILISLKYLNFWGEKAAGSRVIFAGTAHAKFEKTYLINDMHNWWVEYVCSLTEEVFDKLLDLHPFLKKPSIAPKVKRIVNCVPRKFIYFAEYVKDSSSNYVPDERIDILLESFQND</sequence>
<feature type="non-terminal residue" evidence="1">
    <location>
        <position position="380"/>
    </location>
</feature>
<gene>
    <name evidence="1" type="ORF">FCALED_LOCUS6730</name>
</gene>
<dbReference type="SUPFAM" id="SSF52540">
    <property type="entry name" value="P-loop containing nucleoside triphosphate hydrolases"/>
    <property type="match status" value="1"/>
</dbReference>
<protein>
    <submittedName>
        <fullName evidence="1">3328_t:CDS:1</fullName>
    </submittedName>
</protein>
<proteinExistence type="predicted"/>
<reference evidence="1" key="1">
    <citation type="submission" date="2021-06" db="EMBL/GenBank/DDBJ databases">
        <authorList>
            <person name="Kallberg Y."/>
            <person name="Tangrot J."/>
            <person name="Rosling A."/>
        </authorList>
    </citation>
    <scope>NUCLEOTIDE SEQUENCE</scope>
    <source>
        <strain evidence="1">UK204</strain>
    </source>
</reference>
<organism evidence="1 2">
    <name type="scientific">Funneliformis caledonium</name>
    <dbReference type="NCBI Taxonomy" id="1117310"/>
    <lineage>
        <taxon>Eukaryota</taxon>
        <taxon>Fungi</taxon>
        <taxon>Fungi incertae sedis</taxon>
        <taxon>Mucoromycota</taxon>
        <taxon>Glomeromycotina</taxon>
        <taxon>Glomeromycetes</taxon>
        <taxon>Glomerales</taxon>
        <taxon>Glomeraceae</taxon>
        <taxon>Funneliformis</taxon>
    </lineage>
</organism>
<dbReference type="AlphaFoldDB" id="A0A9N9BGY6"/>
<keyword evidence="2" id="KW-1185">Reference proteome</keyword>
<dbReference type="OrthoDB" id="2303713at2759"/>
<evidence type="ECO:0000313" key="1">
    <source>
        <dbReference type="EMBL" id="CAG8563526.1"/>
    </source>
</evidence>
<evidence type="ECO:0000313" key="2">
    <source>
        <dbReference type="Proteomes" id="UP000789570"/>
    </source>
</evidence>
<dbReference type="Proteomes" id="UP000789570">
    <property type="component" value="Unassembled WGS sequence"/>
</dbReference>
<dbReference type="InterPro" id="IPR027417">
    <property type="entry name" value="P-loop_NTPase"/>
</dbReference>
<comment type="caution">
    <text evidence="1">The sequence shown here is derived from an EMBL/GenBank/DDBJ whole genome shotgun (WGS) entry which is preliminary data.</text>
</comment>
<dbReference type="EMBL" id="CAJVPQ010001653">
    <property type="protein sequence ID" value="CAG8563526.1"/>
    <property type="molecule type" value="Genomic_DNA"/>
</dbReference>
<accession>A0A9N9BGY6</accession>
<name>A0A9N9BGY6_9GLOM</name>